<name>A0ABU7HNX5_9PSED</name>
<feature type="region of interest" description="Disordered" evidence="1">
    <location>
        <begin position="108"/>
        <end position="135"/>
    </location>
</feature>
<evidence type="ECO:0000256" key="1">
    <source>
        <dbReference type="SAM" id="MobiDB-lite"/>
    </source>
</evidence>
<evidence type="ECO:0000313" key="3">
    <source>
        <dbReference type="Proteomes" id="UP001335100"/>
    </source>
</evidence>
<sequence>MRPRSSAKLLLVGALPLAISGCSDPEQTVTWSVKDNFKNVQACVDARFPVDVCSDAYIQAMVDHRKVAPVYTDRAACDADFVEGYCQPTSDGKFMPQMGGFELAMSGEMPKAQAEQIQQQAAQQDAQQGASSSGVGGTVAAAATGALAGMLIGNAMSNRSAPRYQSQPVYQNRDSRGSYQTSTLSRQIEQGKTFSRSTQPQRYKQDDKQGSSSGYYGGSGSTRSTSSTSAFRSGSGSSVSSSISRGGFGQQATARSGWGGKSSGFGG</sequence>
<feature type="compositionally biased region" description="Gly residues" evidence="1">
    <location>
        <begin position="257"/>
        <end position="267"/>
    </location>
</feature>
<feature type="compositionally biased region" description="Low complexity" evidence="1">
    <location>
        <begin position="221"/>
        <end position="245"/>
    </location>
</feature>
<feature type="region of interest" description="Disordered" evidence="1">
    <location>
        <begin position="162"/>
        <end position="267"/>
    </location>
</feature>
<dbReference type="PROSITE" id="PS51257">
    <property type="entry name" value="PROKAR_LIPOPROTEIN"/>
    <property type="match status" value="1"/>
</dbReference>
<dbReference type="InterPro" id="IPR009576">
    <property type="entry name" value="Biofilm_formation_YgiB"/>
</dbReference>
<accession>A0ABU7HNX5</accession>
<keyword evidence="3" id="KW-1185">Reference proteome</keyword>
<dbReference type="Pfam" id="PF06693">
    <property type="entry name" value="DUF1190"/>
    <property type="match status" value="2"/>
</dbReference>
<comment type="caution">
    <text evidence="2">The sequence shown here is derived from an EMBL/GenBank/DDBJ whole genome shotgun (WGS) entry which is preliminary data.</text>
</comment>
<protein>
    <submittedName>
        <fullName evidence="2">DUF1190 domain-containing protein</fullName>
    </submittedName>
</protein>
<feature type="compositionally biased region" description="Polar residues" evidence="1">
    <location>
        <begin position="162"/>
        <end position="202"/>
    </location>
</feature>
<dbReference type="RefSeq" id="WP_330074085.1">
    <property type="nucleotide sequence ID" value="NZ_JAZDQJ010000006.1"/>
</dbReference>
<proteinExistence type="predicted"/>
<evidence type="ECO:0000313" key="2">
    <source>
        <dbReference type="EMBL" id="MEE1933198.1"/>
    </source>
</evidence>
<feature type="compositionally biased region" description="Low complexity" evidence="1">
    <location>
        <begin position="112"/>
        <end position="135"/>
    </location>
</feature>
<organism evidence="2 3">
    <name type="scientific">Pseudomonas ulcerans</name>
    <dbReference type="NCBI Taxonomy" id="3115852"/>
    <lineage>
        <taxon>Bacteria</taxon>
        <taxon>Pseudomonadati</taxon>
        <taxon>Pseudomonadota</taxon>
        <taxon>Gammaproteobacteria</taxon>
        <taxon>Pseudomonadales</taxon>
        <taxon>Pseudomonadaceae</taxon>
        <taxon>Pseudomonas</taxon>
    </lineage>
</organism>
<gene>
    <name evidence="2" type="ORF">V0R50_08190</name>
</gene>
<dbReference type="EMBL" id="JAZDQJ010000006">
    <property type="protein sequence ID" value="MEE1933198.1"/>
    <property type="molecule type" value="Genomic_DNA"/>
</dbReference>
<reference evidence="2 3" key="1">
    <citation type="submission" date="2024-01" db="EMBL/GenBank/DDBJ databases">
        <title>Unpublished Manusciprt.</title>
        <authorList>
            <person name="Duman M."/>
            <person name="Valdes E.G."/>
            <person name="Ajmi N."/>
            <person name="Altun S."/>
            <person name="Saticioglu I.B."/>
        </authorList>
    </citation>
    <scope>NUCLEOTIDE SEQUENCE [LARGE SCALE GENOMIC DNA]</scope>
    <source>
        <strain evidence="2 3">148P</strain>
    </source>
</reference>
<dbReference type="Proteomes" id="UP001335100">
    <property type="component" value="Unassembled WGS sequence"/>
</dbReference>